<dbReference type="Gene3D" id="3.40.718.10">
    <property type="entry name" value="Isopropylmalate Dehydrogenase"/>
    <property type="match status" value="1"/>
</dbReference>
<name>K1S3U1_9ZZZZ</name>
<sequence length="48" mass="5510">KIFKREPKENFLSMLGSVPALPSLNRFKKMMDYKEYGGALFLGVKNQS</sequence>
<dbReference type="SUPFAM" id="SSF53659">
    <property type="entry name" value="Isocitrate/Isopropylmalate dehydrogenase-like"/>
    <property type="match status" value="1"/>
</dbReference>
<gene>
    <name evidence="1" type="ORF">OBE_15223</name>
</gene>
<dbReference type="EMBL" id="AJWZ01010459">
    <property type="protein sequence ID" value="EKC48375.1"/>
    <property type="molecule type" value="Genomic_DNA"/>
</dbReference>
<proteinExistence type="predicted"/>
<organism evidence="1">
    <name type="scientific">human gut metagenome</name>
    <dbReference type="NCBI Taxonomy" id="408170"/>
    <lineage>
        <taxon>unclassified sequences</taxon>
        <taxon>metagenomes</taxon>
        <taxon>organismal metagenomes</taxon>
    </lineage>
</organism>
<accession>K1S3U1</accession>
<dbReference type="AlphaFoldDB" id="K1S3U1"/>
<reference evidence="1" key="1">
    <citation type="journal article" date="2013" name="Environ. Microbiol.">
        <title>Microbiota from the distal guts of lean and obese adolescents exhibit partial functional redundancy besides clear differences in community structure.</title>
        <authorList>
            <person name="Ferrer M."/>
            <person name="Ruiz A."/>
            <person name="Lanza F."/>
            <person name="Haange S.B."/>
            <person name="Oberbach A."/>
            <person name="Till H."/>
            <person name="Bargiela R."/>
            <person name="Campoy C."/>
            <person name="Segura M.T."/>
            <person name="Richter M."/>
            <person name="von Bergen M."/>
            <person name="Seifert J."/>
            <person name="Suarez A."/>
        </authorList>
    </citation>
    <scope>NUCLEOTIDE SEQUENCE</scope>
</reference>
<comment type="caution">
    <text evidence="1">The sequence shown here is derived from an EMBL/GenBank/DDBJ whole genome shotgun (WGS) entry which is preliminary data.</text>
</comment>
<protein>
    <submittedName>
        <fullName evidence="1">Fatty acid synthesis plsX protein</fullName>
    </submittedName>
</protein>
<evidence type="ECO:0000313" key="1">
    <source>
        <dbReference type="EMBL" id="EKC48375.1"/>
    </source>
</evidence>
<feature type="non-terminal residue" evidence="1">
    <location>
        <position position="1"/>
    </location>
</feature>